<evidence type="ECO:0000313" key="2">
    <source>
        <dbReference type="Proteomes" id="UP001072034"/>
    </source>
</evidence>
<reference evidence="1" key="1">
    <citation type="submission" date="2022-10" db="EMBL/GenBank/DDBJ databases">
        <title>Genome sequence of Actinomyces israelii ATCC 10048.</title>
        <authorList>
            <person name="Watt R.M."/>
            <person name="Tong W.M."/>
        </authorList>
    </citation>
    <scope>NUCLEOTIDE SEQUENCE</scope>
    <source>
        <strain evidence="1">ATCC 10048</strain>
    </source>
</reference>
<dbReference type="InterPro" id="IPR036457">
    <property type="entry name" value="PPM-type-like_dom_sf"/>
</dbReference>
<accession>A0ABT4IAT5</accession>
<name>A0ABT4IAT5_9ACTO</name>
<dbReference type="SUPFAM" id="SSF81606">
    <property type="entry name" value="PP2C-like"/>
    <property type="match status" value="1"/>
</dbReference>
<organism evidence="1 2">
    <name type="scientific">Actinomyces israelii</name>
    <dbReference type="NCBI Taxonomy" id="1659"/>
    <lineage>
        <taxon>Bacteria</taxon>
        <taxon>Bacillati</taxon>
        <taxon>Actinomycetota</taxon>
        <taxon>Actinomycetes</taxon>
        <taxon>Actinomycetales</taxon>
        <taxon>Actinomycetaceae</taxon>
        <taxon>Actinomyces</taxon>
    </lineage>
</organism>
<dbReference type="Gene3D" id="3.60.40.10">
    <property type="entry name" value="PPM-type phosphatase domain"/>
    <property type="match status" value="1"/>
</dbReference>
<evidence type="ECO:0000313" key="1">
    <source>
        <dbReference type="EMBL" id="MCZ0858860.1"/>
    </source>
</evidence>
<protein>
    <submittedName>
        <fullName evidence="1">Protein phosphatase 2C domain-containing protein</fullName>
    </submittedName>
</protein>
<dbReference type="EMBL" id="JAPTMY010000031">
    <property type="protein sequence ID" value="MCZ0858860.1"/>
    <property type="molecule type" value="Genomic_DNA"/>
</dbReference>
<sequence>METAGRAWDLPGMGATAALILAGGERAVIANVGDCRCYRVADSYVSQISVDDHDPALSENVVTQSLGGPPRALDIHWLELPHAETVMTRYMLCSDGVHGAVDSQEMRAILLREDEAGVTARRLADAVHESCCDNYSVRS</sequence>
<keyword evidence="2" id="KW-1185">Reference proteome</keyword>
<proteinExistence type="predicted"/>
<comment type="caution">
    <text evidence="1">The sequence shown here is derived from an EMBL/GenBank/DDBJ whole genome shotgun (WGS) entry which is preliminary data.</text>
</comment>
<gene>
    <name evidence="1" type="ORF">OHJ16_12495</name>
</gene>
<dbReference type="Proteomes" id="UP001072034">
    <property type="component" value="Unassembled WGS sequence"/>
</dbReference>